<protein>
    <recommendedName>
        <fullName evidence="3">NADH-quinone oxidoreductase subunit C</fullName>
        <ecNumber evidence="3">7.1.1.-</ecNumber>
    </recommendedName>
    <alternativeName>
        <fullName evidence="3">NADH dehydrogenase I subunit C</fullName>
    </alternativeName>
    <alternativeName>
        <fullName evidence="3">NDH-1 subunit C</fullName>
    </alternativeName>
</protein>
<comment type="similarity">
    <text evidence="1 3 4">Belongs to the complex I 30 kDa subunit family.</text>
</comment>
<comment type="subcellular location">
    <subcellularLocation>
        <location evidence="3">Cell membrane</location>
        <topology evidence="3">Peripheral membrane protein</topology>
        <orientation evidence="3">Cytoplasmic side</orientation>
    </subcellularLocation>
</comment>
<keyword evidence="2 3" id="KW-0813">Transport</keyword>
<comment type="catalytic activity">
    <reaction evidence="3 5">
        <text>a quinone + NADH + 5 H(+)(in) = a quinol + NAD(+) + 4 H(+)(out)</text>
        <dbReference type="Rhea" id="RHEA:57888"/>
        <dbReference type="ChEBI" id="CHEBI:15378"/>
        <dbReference type="ChEBI" id="CHEBI:24646"/>
        <dbReference type="ChEBI" id="CHEBI:57540"/>
        <dbReference type="ChEBI" id="CHEBI:57945"/>
        <dbReference type="ChEBI" id="CHEBI:132124"/>
    </reaction>
</comment>
<comment type="caution">
    <text evidence="7">The sequence shown here is derived from an EMBL/GenBank/DDBJ whole genome shotgun (WGS) entry which is preliminary data.</text>
</comment>
<dbReference type="Proteomes" id="UP001523550">
    <property type="component" value="Unassembled WGS sequence"/>
</dbReference>
<dbReference type="NCBIfam" id="NF004730">
    <property type="entry name" value="PRK06074.1-1"/>
    <property type="match status" value="1"/>
</dbReference>
<dbReference type="EMBL" id="JALJYF010000001">
    <property type="protein sequence ID" value="MCP1726982.1"/>
    <property type="molecule type" value="Genomic_DNA"/>
</dbReference>
<dbReference type="InterPro" id="IPR010218">
    <property type="entry name" value="NADH_DH_suC"/>
</dbReference>
<dbReference type="RefSeq" id="WP_253446127.1">
    <property type="nucleotide sequence ID" value="NZ_JALJYF010000001.1"/>
</dbReference>
<dbReference type="InterPro" id="IPR020396">
    <property type="entry name" value="NADH_UbQ_OxRdtase_CS"/>
</dbReference>
<dbReference type="Gene3D" id="3.30.460.80">
    <property type="entry name" value="NADH:ubiquinone oxidoreductase, 30kDa subunit"/>
    <property type="match status" value="1"/>
</dbReference>
<dbReference type="PANTHER" id="PTHR10884">
    <property type="entry name" value="NADH DEHYDROGENASE UBIQUINONE IRON-SULFUR PROTEIN 3"/>
    <property type="match status" value="1"/>
</dbReference>
<dbReference type="Pfam" id="PF00329">
    <property type="entry name" value="Complex1_30kDa"/>
    <property type="match status" value="1"/>
</dbReference>
<dbReference type="HAMAP" id="MF_01357">
    <property type="entry name" value="NDH1_NuoC"/>
    <property type="match status" value="1"/>
</dbReference>
<keyword evidence="3" id="KW-0830">Ubiquinone</keyword>
<dbReference type="InterPro" id="IPR037232">
    <property type="entry name" value="NADH_quin_OxRdtase_su_C/D-like"/>
</dbReference>
<keyword evidence="3" id="KW-0472">Membrane</keyword>
<comment type="function">
    <text evidence="3">NDH-1 shuttles electrons from NADH, via FMN and iron-sulfur (Fe-S) centers, to quinones in the respiratory chain. The immediate electron acceptor for the enzyme in this species is believed to be ubiquinone. Couples the redox reaction to proton translocation (for every two electrons transferred, four hydrogen ions are translocated across the cytoplasmic membrane), and thus conserves the redox energy in a proton gradient.</text>
</comment>
<proteinExistence type="inferred from homology"/>
<dbReference type="InterPro" id="IPR001268">
    <property type="entry name" value="NADH_UbQ_OxRdtase_30kDa_su"/>
</dbReference>
<dbReference type="SUPFAM" id="SSF143243">
    <property type="entry name" value="Nqo5-like"/>
    <property type="match status" value="1"/>
</dbReference>
<evidence type="ECO:0000256" key="4">
    <source>
        <dbReference type="RuleBase" id="RU003456"/>
    </source>
</evidence>
<evidence type="ECO:0000256" key="1">
    <source>
        <dbReference type="ARBA" id="ARBA00007569"/>
    </source>
</evidence>
<evidence type="ECO:0000256" key="2">
    <source>
        <dbReference type="ARBA" id="ARBA00022448"/>
    </source>
</evidence>
<name>A0ABT1GAN0_9GAMM</name>
<keyword evidence="3 5" id="KW-0874">Quinone</keyword>
<organism evidence="7 8">
    <name type="scientific">Natronospira proteinivora</name>
    <dbReference type="NCBI Taxonomy" id="1807133"/>
    <lineage>
        <taxon>Bacteria</taxon>
        <taxon>Pseudomonadati</taxon>
        <taxon>Pseudomonadota</taxon>
        <taxon>Gammaproteobacteria</taxon>
        <taxon>Natronospirales</taxon>
        <taxon>Natronospiraceae</taxon>
        <taxon>Natronospira</taxon>
    </lineage>
</organism>
<evidence type="ECO:0000313" key="7">
    <source>
        <dbReference type="EMBL" id="MCP1726982.1"/>
    </source>
</evidence>
<comment type="subunit">
    <text evidence="3">NDH-1 is composed of 14 different subunits. Subunits NuoB, C, D, E, F, and G constitute the peripheral sector of the complex.</text>
</comment>
<evidence type="ECO:0000256" key="3">
    <source>
        <dbReference type="HAMAP-Rule" id="MF_01357"/>
    </source>
</evidence>
<accession>A0ABT1GAN0</accession>
<reference evidence="7 8" key="1">
    <citation type="submission" date="2022-03" db="EMBL/GenBank/DDBJ databases">
        <title>Genomic Encyclopedia of Type Strains, Phase III (KMG-III): the genomes of soil and plant-associated and newly described type strains.</title>
        <authorList>
            <person name="Whitman W."/>
        </authorList>
    </citation>
    <scope>NUCLEOTIDE SEQUENCE [LARGE SCALE GENOMIC DNA]</scope>
    <source>
        <strain evidence="7 8">BSker1</strain>
    </source>
</reference>
<feature type="domain" description="NADH:ubiquinone oxidoreductase 30kDa subunit" evidence="6">
    <location>
        <begin position="33"/>
        <end position="190"/>
    </location>
</feature>
<dbReference type="PROSITE" id="PS00542">
    <property type="entry name" value="COMPLEX1_30K"/>
    <property type="match status" value="1"/>
</dbReference>
<evidence type="ECO:0000259" key="6">
    <source>
        <dbReference type="Pfam" id="PF00329"/>
    </source>
</evidence>
<evidence type="ECO:0000256" key="5">
    <source>
        <dbReference type="RuleBase" id="RU003582"/>
    </source>
</evidence>
<sequence>MTKWIESLNEAVSERFGDKLQRVENHVGELTYEVAPEDLKSVCQALRDEKPFNFEQLIDIGGVDYLAYGKSQWATDKSTSLGYSRGVDRTESHAFATPDEAADMEKRFAVVYHLMSISQNQRLRLRCWCPPQDPPVIDSVVDIWAGANWFEREAFDLFGILFSGHPDLRRILTDYGFVGHPFRKDFPLIGNVEVRYDPEKGRVVYQPVSIEPRTTVPKVIRHDHQHVEGFKESSRDA</sequence>
<gene>
    <name evidence="3" type="primary">nuoC</name>
    <name evidence="7" type="ORF">J2T60_000947</name>
</gene>
<dbReference type="EC" id="7.1.1.-" evidence="3"/>
<dbReference type="PANTHER" id="PTHR10884:SF14">
    <property type="entry name" value="NADH DEHYDROGENASE [UBIQUINONE] IRON-SULFUR PROTEIN 3, MITOCHONDRIAL"/>
    <property type="match status" value="1"/>
</dbReference>
<keyword evidence="3" id="KW-1003">Cell membrane</keyword>
<keyword evidence="8" id="KW-1185">Reference proteome</keyword>
<keyword evidence="3 4" id="KW-0520">NAD</keyword>
<keyword evidence="3 4" id="KW-1278">Translocase</keyword>
<evidence type="ECO:0000313" key="8">
    <source>
        <dbReference type="Proteomes" id="UP001523550"/>
    </source>
</evidence>